<accession>A0A699ZQN4</accession>
<dbReference type="PROSITE" id="PS50012">
    <property type="entry name" value="RCC1_3"/>
    <property type="match status" value="1"/>
</dbReference>
<dbReference type="PANTHER" id="PTHR22870:SF360">
    <property type="entry name" value="ULTRAVIOLET-B RECEPTOR UVR8"/>
    <property type="match status" value="1"/>
</dbReference>
<dbReference type="PRINTS" id="PR00633">
    <property type="entry name" value="RCCNDNSATION"/>
</dbReference>
<protein>
    <submittedName>
        <fullName evidence="3">BRX domain-containing protein</fullName>
    </submittedName>
</protein>
<dbReference type="Gene3D" id="2.130.10.30">
    <property type="entry name" value="Regulator of chromosome condensation 1/beta-lactamase-inhibitor protein II"/>
    <property type="match status" value="1"/>
</dbReference>
<dbReference type="SUPFAM" id="SSF50985">
    <property type="entry name" value="RCC1/BLIP-II"/>
    <property type="match status" value="1"/>
</dbReference>
<dbReference type="InterPro" id="IPR009091">
    <property type="entry name" value="RCC1/BLIP-II"/>
</dbReference>
<comment type="caution">
    <text evidence="3">The sequence shown here is derived from an EMBL/GenBank/DDBJ whole genome shotgun (WGS) entry which is preliminary data.</text>
</comment>
<gene>
    <name evidence="3" type="ORF">HaLaN_23040</name>
</gene>
<name>A0A699ZQN4_HAELA</name>
<dbReference type="Proteomes" id="UP000485058">
    <property type="component" value="Unassembled WGS sequence"/>
</dbReference>
<feature type="non-terminal residue" evidence="3">
    <location>
        <position position="88"/>
    </location>
</feature>
<sequence>VDGVLLGLVVEEVAVGMHHVVVVASRLGLHGRQQQEEVRRSRLLAWGKGGAGQLGLDQLKDYNQPQAITAIDGRRVLHIACGGSHTFA</sequence>
<dbReference type="Pfam" id="PF00415">
    <property type="entry name" value="RCC1"/>
    <property type="match status" value="1"/>
</dbReference>
<proteinExistence type="predicted"/>
<keyword evidence="4" id="KW-1185">Reference proteome</keyword>
<organism evidence="3 4">
    <name type="scientific">Haematococcus lacustris</name>
    <name type="common">Green alga</name>
    <name type="synonym">Haematococcus pluvialis</name>
    <dbReference type="NCBI Taxonomy" id="44745"/>
    <lineage>
        <taxon>Eukaryota</taxon>
        <taxon>Viridiplantae</taxon>
        <taxon>Chlorophyta</taxon>
        <taxon>core chlorophytes</taxon>
        <taxon>Chlorophyceae</taxon>
        <taxon>CS clade</taxon>
        <taxon>Chlamydomonadales</taxon>
        <taxon>Haematococcaceae</taxon>
        <taxon>Haematococcus</taxon>
    </lineage>
</organism>
<evidence type="ECO:0000313" key="4">
    <source>
        <dbReference type="Proteomes" id="UP000485058"/>
    </source>
</evidence>
<evidence type="ECO:0000256" key="2">
    <source>
        <dbReference type="PROSITE-ProRule" id="PRU00235"/>
    </source>
</evidence>
<dbReference type="EMBL" id="BLLF01002727">
    <property type="protein sequence ID" value="GFH25127.1"/>
    <property type="molecule type" value="Genomic_DNA"/>
</dbReference>
<reference evidence="3 4" key="1">
    <citation type="submission" date="2020-02" db="EMBL/GenBank/DDBJ databases">
        <title>Draft genome sequence of Haematococcus lacustris strain NIES-144.</title>
        <authorList>
            <person name="Morimoto D."/>
            <person name="Nakagawa S."/>
            <person name="Yoshida T."/>
            <person name="Sawayama S."/>
        </authorList>
    </citation>
    <scope>NUCLEOTIDE SEQUENCE [LARGE SCALE GENOMIC DNA]</scope>
    <source>
        <strain evidence="3 4">NIES-144</strain>
    </source>
</reference>
<feature type="non-terminal residue" evidence="3">
    <location>
        <position position="1"/>
    </location>
</feature>
<dbReference type="PANTHER" id="PTHR22870">
    <property type="entry name" value="REGULATOR OF CHROMOSOME CONDENSATION"/>
    <property type="match status" value="1"/>
</dbReference>
<dbReference type="AlphaFoldDB" id="A0A699ZQN4"/>
<evidence type="ECO:0000313" key="3">
    <source>
        <dbReference type="EMBL" id="GFH25127.1"/>
    </source>
</evidence>
<evidence type="ECO:0000256" key="1">
    <source>
        <dbReference type="ARBA" id="ARBA00022737"/>
    </source>
</evidence>
<feature type="repeat" description="RCC1" evidence="2">
    <location>
        <begin position="41"/>
        <end position="88"/>
    </location>
</feature>
<dbReference type="InterPro" id="IPR051210">
    <property type="entry name" value="Ub_ligase/GEF_domain"/>
</dbReference>
<dbReference type="InterPro" id="IPR000408">
    <property type="entry name" value="Reg_chr_condens"/>
</dbReference>
<keyword evidence="1" id="KW-0677">Repeat</keyword>